<evidence type="ECO:0000256" key="5">
    <source>
        <dbReference type="ARBA" id="ARBA00022801"/>
    </source>
</evidence>
<dbReference type="GO" id="GO:0004252">
    <property type="term" value="F:serine-type endopeptidase activity"/>
    <property type="evidence" value="ECO:0007669"/>
    <property type="project" value="InterPro"/>
</dbReference>
<evidence type="ECO:0000256" key="7">
    <source>
        <dbReference type="ARBA" id="ARBA00023157"/>
    </source>
</evidence>
<dbReference type="KEGG" id="dwi:6643035"/>
<dbReference type="SMART" id="SM00020">
    <property type="entry name" value="Tryp_SPc"/>
    <property type="match status" value="1"/>
</dbReference>
<dbReference type="Pfam" id="PF00089">
    <property type="entry name" value="Trypsin"/>
    <property type="match status" value="1"/>
</dbReference>
<dbReference type="GO" id="GO:0005615">
    <property type="term" value="C:extracellular space"/>
    <property type="evidence" value="ECO:0007669"/>
    <property type="project" value="TreeGrafter"/>
</dbReference>
<evidence type="ECO:0000256" key="6">
    <source>
        <dbReference type="ARBA" id="ARBA00022825"/>
    </source>
</evidence>
<name>B4MXM1_DROWI</name>
<proteinExistence type="inferred from homology"/>
<gene>
    <name evidence="14" type="primary">Dwil\GK19259</name>
    <name evidence="14" type="ORF">Dwil_GK19259</name>
</gene>
<feature type="signal peptide" evidence="12">
    <location>
        <begin position="1"/>
        <end position="21"/>
    </location>
</feature>
<dbReference type="PROSITE" id="PS00134">
    <property type="entry name" value="TRYPSIN_HIS"/>
    <property type="match status" value="1"/>
</dbReference>
<sequence length="412" mass="46482">MKCSQVVVVTIISLFGWQVSAKYDHQDYIDLLELSDNDEFQWGAEENGAHEKNGNQSEGTATSNFLTRHHLEKRQAISSNGNQMLENKDYGACRTPLGASGRCRHIIYCRMPELKDDVWRLVSQLCIIEKSSIGICCTEQVSSSRFSPQFVNEDTPNIAQNPPEQRGCGITTRQYPRITGGRPAEPDEWPWMAALLREGLPYVWCGGVLITDRHVLTAAHCLHKLTKEEIFVRLGEYNTHQLNETRARDFRISNMVTHIDYDPLTFSNDIGLIRIERATLFNTYIWPVCMPPLNEDWSGRNGIVTGWGTQKFGGPHSSILMEVSLPIWKQTDCKAVMVERIQDSVLCAGQPEGGQDSCQGDSGGPLLVQLPNQRWVTIGIVSWGVRCGEPRRPGIYTRVDKYLEWIIANADI</sequence>
<keyword evidence="5 11" id="KW-0378">Hydrolase</keyword>
<dbReference type="OrthoDB" id="5918597at2759"/>
<organism evidence="14 15">
    <name type="scientific">Drosophila willistoni</name>
    <name type="common">Fruit fly</name>
    <dbReference type="NCBI Taxonomy" id="7260"/>
    <lineage>
        <taxon>Eukaryota</taxon>
        <taxon>Metazoa</taxon>
        <taxon>Ecdysozoa</taxon>
        <taxon>Arthropoda</taxon>
        <taxon>Hexapoda</taxon>
        <taxon>Insecta</taxon>
        <taxon>Pterygota</taxon>
        <taxon>Neoptera</taxon>
        <taxon>Endopterygota</taxon>
        <taxon>Diptera</taxon>
        <taxon>Brachycera</taxon>
        <taxon>Muscomorpha</taxon>
        <taxon>Ephydroidea</taxon>
        <taxon>Drosophilidae</taxon>
        <taxon>Drosophila</taxon>
        <taxon>Sophophora</taxon>
    </lineage>
</organism>
<keyword evidence="7" id="KW-1015">Disulfide bond</keyword>
<dbReference type="SMART" id="SM00680">
    <property type="entry name" value="CLIP"/>
    <property type="match status" value="1"/>
</dbReference>
<reference evidence="14 15" key="1">
    <citation type="journal article" date="2007" name="Nature">
        <title>Evolution of genes and genomes on the Drosophila phylogeny.</title>
        <authorList>
            <consortium name="Drosophila 12 Genomes Consortium"/>
            <person name="Clark A.G."/>
            <person name="Eisen M.B."/>
            <person name="Smith D.R."/>
            <person name="Bergman C.M."/>
            <person name="Oliver B."/>
            <person name="Markow T.A."/>
            <person name="Kaufman T.C."/>
            <person name="Kellis M."/>
            <person name="Gelbart W."/>
            <person name="Iyer V.N."/>
            <person name="Pollard D.A."/>
            <person name="Sackton T.B."/>
            <person name="Larracuente A.M."/>
            <person name="Singh N.D."/>
            <person name="Abad J.P."/>
            <person name="Abt D.N."/>
            <person name="Adryan B."/>
            <person name="Aguade M."/>
            <person name="Akashi H."/>
            <person name="Anderson W.W."/>
            <person name="Aquadro C.F."/>
            <person name="Ardell D.H."/>
            <person name="Arguello R."/>
            <person name="Artieri C.G."/>
            <person name="Barbash D.A."/>
            <person name="Barker D."/>
            <person name="Barsanti P."/>
            <person name="Batterham P."/>
            <person name="Batzoglou S."/>
            <person name="Begun D."/>
            <person name="Bhutkar A."/>
            <person name="Blanco E."/>
            <person name="Bosak S.A."/>
            <person name="Bradley R.K."/>
            <person name="Brand A.D."/>
            <person name="Brent M.R."/>
            <person name="Brooks A.N."/>
            <person name="Brown R.H."/>
            <person name="Butlin R.K."/>
            <person name="Caggese C."/>
            <person name="Calvi B.R."/>
            <person name="Bernardo de Carvalho A."/>
            <person name="Caspi A."/>
            <person name="Castrezana S."/>
            <person name="Celniker S.E."/>
            <person name="Chang J.L."/>
            <person name="Chapple C."/>
            <person name="Chatterji S."/>
            <person name="Chinwalla A."/>
            <person name="Civetta A."/>
            <person name="Clifton S.W."/>
            <person name="Comeron J.M."/>
            <person name="Costello J.C."/>
            <person name="Coyne J.A."/>
            <person name="Daub J."/>
            <person name="David R.G."/>
            <person name="Delcher A.L."/>
            <person name="Delehaunty K."/>
            <person name="Do C.B."/>
            <person name="Ebling H."/>
            <person name="Edwards K."/>
            <person name="Eickbush T."/>
            <person name="Evans J.D."/>
            <person name="Filipski A."/>
            <person name="Findeiss S."/>
            <person name="Freyhult E."/>
            <person name="Fulton L."/>
            <person name="Fulton R."/>
            <person name="Garcia A.C."/>
            <person name="Gardiner A."/>
            <person name="Garfield D.A."/>
            <person name="Garvin B.E."/>
            <person name="Gibson G."/>
            <person name="Gilbert D."/>
            <person name="Gnerre S."/>
            <person name="Godfrey J."/>
            <person name="Good R."/>
            <person name="Gotea V."/>
            <person name="Gravely B."/>
            <person name="Greenberg A.J."/>
            <person name="Griffiths-Jones S."/>
            <person name="Gross S."/>
            <person name="Guigo R."/>
            <person name="Gustafson E.A."/>
            <person name="Haerty W."/>
            <person name="Hahn M.W."/>
            <person name="Halligan D.L."/>
            <person name="Halpern A.L."/>
            <person name="Halter G.M."/>
            <person name="Han M.V."/>
            <person name="Heger A."/>
            <person name="Hillier L."/>
            <person name="Hinrichs A.S."/>
            <person name="Holmes I."/>
            <person name="Hoskins R.A."/>
            <person name="Hubisz M.J."/>
            <person name="Hultmark D."/>
            <person name="Huntley M.A."/>
            <person name="Jaffe D.B."/>
            <person name="Jagadeeshan S."/>
            <person name="Jeck W.R."/>
            <person name="Johnson J."/>
            <person name="Jones C.D."/>
            <person name="Jordan W.C."/>
            <person name="Karpen G.H."/>
            <person name="Kataoka E."/>
            <person name="Keightley P.D."/>
            <person name="Kheradpour P."/>
            <person name="Kirkness E.F."/>
            <person name="Koerich L.B."/>
            <person name="Kristiansen K."/>
            <person name="Kudrna D."/>
            <person name="Kulathinal R.J."/>
            <person name="Kumar S."/>
            <person name="Kwok R."/>
            <person name="Lander E."/>
            <person name="Langley C.H."/>
            <person name="Lapoint R."/>
            <person name="Lazzaro B.P."/>
            <person name="Lee S.J."/>
            <person name="Levesque L."/>
            <person name="Li R."/>
            <person name="Lin C.F."/>
            <person name="Lin M.F."/>
            <person name="Lindblad-Toh K."/>
            <person name="Llopart A."/>
            <person name="Long M."/>
            <person name="Low L."/>
            <person name="Lozovsky E."/>
            <person name="Lu J."/>
            <person name="Luo M."/>
            <person name="Machado C.A."/>
            <person name="Makalowski W."/>
            <person name="Marzo M."/>
            <person name="Matsuda M."/>
            <person name="Matzkin L."/>
            <person name="McAllister B."/>
            <person name="McBride C.S."/>
            <person name="McKernan B."/>
            <person name="McKernan K."/>
            <person name="Mendez-Lago M."/>
            <person name="Minx P."/>
            <person name="Mollenhauer M.U."/>
            <person name="Montooth K."/>
            <person name="Mount S.M."/>
            <person name="Mu X."/>
            <person name="Myers E."/>
            <person name="Negre B."/>
            <person name="Newfeld S."/>
            <person name="Nielsen R."/>
            <person name="Noor M.A."/>
            <person name="O'Grady P."/>
            <person name="Pachter L."/>
            <person name="Papaceit M."/>
            <person name="Parisi M.J."/>
            <person name="Parisi M."/>
            <person name="Parts L."/>
            <person name="Pedersen J.S."/>
            <person name="Pesole G."/>
            <person name="Phillippy A.M."/>
            <person name="Ponting C.P."/>
            <person name="Pop M."/>
            <person name="Porcelli D."/>
            <person name="Powell J.R."/>
            <person name="Prohaska S."/>
            <person name="Pruitt K."/>
            <person name="Puig M."/>
            <person name="Quesneville H."/>
            <person name="Ram K.R."/>
            <person name="Rand D."/>
            <person name="Rasmussen M.D."/>
            <person name="Reed L.K."/>
            <person name="Reenan R."/>
            <person name="Reily A."/>
            <person name="Remington K.A."/>
            <person name="Rieger T.T."/>
            <person name="Ritchie M.G."/>
            <person name="Robin C."/>
            <person name="Rogers Y.H."/>
            <person name="Rohde C."/>
            <person name="Rozas J."/>
            <person name="Rubenfield M.J."/>
            <person name="Ruiz A."/>
            <person name="Russo S."/>
            <person name="Salzberg S.L."/>
            <person name="Sanchez-Gracia A."/>
            <person name="Saranga D.J."/>
            <person name="Sato H."/>
            <person name="Schaeffer S.W."/>
            <person name="Schatz M.C."/>
            <person name="Schlenke T."/>
            <person name="Schwartz R."/>
            <person name="Segarra C."/>
            <person name="Singh R.S."/>
            <person name="Sirot L."/>
            <person name="Sirota M."/>
            <person name="Sisneros N.B."/>
            <person name="Smith C.D."/>
            <person name="Smith T.F."/>
            <person name="Spieth J."/>
            <person name="Stage D.E."/>
            <person name="Stark A."/>
            <person name="Stephan W."/>
            <person name="Strausberg R.L."/>
            <person name="Strempel S."/>
            <person name="Sturgill D."/>
            <person name="Sutton G."/>
            <person name="Sutton G.G."/>
            <person name="Tao W."/>
            <person name="Teichmann S."/>
            <person name="Tobari Y.N."/>
            <person name="Tomimura Y."/>
            <person name="Tsolas J.M."/>
            <person name="Valente V.L."/>
            <person name="Venter E."/>
            <person name="Venter J.C."/>
            <person name="Vicario S."/>
            <person name="Vieira F.G."/>
            <person name="Vilella A.J."/>
            <person name="Villasante A."/>
            <person name="Walenz B."/>
            <person name="Wang J."/>
            <person name="Wasserman M."/>
            <person name="Watts T."/>
            <person name="Wilson D."/>
            <person name="Wilson R.K."/>
            <person name="Wing R.A."/>
            <person name="Wolfner M.F."/>
            <person name="Wong A."/>
            <person name="Wong G.K."/>
            <person name="Wu C.I."/>
            <person name="Wu G."/>
            <person name="Yamamoto D."/>
            <person name="Yang H.P."/>
            <person name="Yang S.P."/>
            <person name="Yorke J.A."/>
            <person name="Yoshida K."/>
            <person name="Zdobnov E."/>
            <person name="Zhang P."/>
            <person name="Zhang Y."/>
            <person name="Zimin A.V."/>
            <person name="Baldwin J."/>
            <person name="Abdouelleil A."/>
            <person name="Abdulkadir J."/>
            <person name="Abebe A."/>
            <person name="Abera B."/>
            <person name="Abreu J."/>
            <person name="Acer S.C."/>
            <person name="Aftuck L."/>
            <person name="Alexander A."/>
            <person name="An P."/>
            <person name="Anderson E."/>
            <person name="Anderson S."/>
            <person name="Arachi H."/>
            <person name="Azer M."/>
            <person name="Bachantsang P."/>
            <person name="Barry A."/>
            <person name="Bayul T."/>
            <person name="Berlin A."/>
            <person name="Bessette D."/>
            <person name="Bloom T."/>
            <person name="Blye J."/>
            <person name="Boguslavskiy L."/>
            <person name="Bonnet C."/>
            <person name="Boukhgalter B."/>
            <person name="Bourzgui I."/>
            <person name="Brown A."/>
            <person name="Cahill P."/>
            <person name="Channer S."/>
            <person name="Cheshatsang Y."/>
            <person name="Chuda L."/>
            <person name="Citroen M."/>
            <person name="Collymore A."/>
            <person name="Cooke P."/>
            <person name="Costello M."/>
            <person name="D'Aco K."/>
            <person name="Daza R."/>
            <person name="De Haan G."/>
            <person name="DeGray S."/>
            <person name="DeMaso C."/>
            <person name="Dhargay N."/>
            <person name="Dooley K."/>
            <person name="Dooley E."/>
            <person name="Doricent M."/>
            <person name="Dorje P."/>
            <person name="Dorjee K."/>
            <person name="Dupes A."/>
            <person name="Elong R."/>
            <person name="Falk J."/>
            <person name="Farina A."/>
            <person name="Faro S."/>
            <person name="Ferguson D."/>
            <person name="Fisher S."/>
            <person name="Foley C.D."/>
            <person name="Franke A."/>
            <person name="Friedrich D."/>
            <person name="Gadbois L."/>
            <person name="Gearin G."/>
            <person name="Gearin C.R."/>
            <person name="Giannoukos G."/>
            <person name="Goode T."/>
            <person name="Graham J."/>
            <person name="Grandbois E."/>
            <person name="Grewal S."/>
            <person name="Gyaltsen K."/>
            <person name="Hafez N."/>
            <person name="Hagos B."/>
            <person name="Hall J."/>
            <person name="Henson C."/>
            <person name="Hollinger A."/>
            <person name="Honan T."/>
            <person name="Huard M.D."/>
            <person name="Hughes L."/>
            <person name="Hurhula B."/>
            <person name="Husby M.E."/>
            <person name="Kamat A."/>
            <person name="Kanga B."/>
            <person name="Kashin S."/>
            <person name="Khazanovich D."/>
            <person name="Kisner P."/>
            <person name="Lance K."/>
            <person name="Lara M."/>
            <person name="Lee W."/>
            <person name="Lennon N."/>
            <person name="Letendre F."/>
            <person name="LeVine R."/>
            <person name="Lipovsky A."/>
            <person name="Liu X."/>
            <person name="Liu J."/>
            <person name="Liu S."/>
            <person name="Lokyitsang T."/>
            <person name="Lokyitsang Y."/>
            <person name="Lubonja R."/>
            <person name="Lui A."/>
            <person name="MacDonald P."/>
            <person name="Magnisalis V."/>
            <person name="Maru K."/>
            <person name="Matthews C."/>
            <person name="McCusker W."/>
            <person name="McDonough S."/>
            <person name="Mehta T."/>
            <person name="Meldrim J."/>
            <person name="Meneus L."/>
            <person name="Mihai O."/>
            <person name="Mihalev A."/>
            <person name="Mihova T."/>
            <person name="Mittelman R."/>
            <person name="Mlenga V."/>
            <person name="Montmayeur A."/>
            <person name="Mulrain L."/>
            <person name="Navidi A."/>
            <person name="Naylor J."/>
            <person name="Negash T."/>
            <person name="Nguyen T."/>
            <person name="Nguyen N."/>
            <person name="Nicol R."/>
            <person name="Norbu C."/>
            <person name="Norbu N."/>
            <person name="Novod N."/>
            <person name="O'Neill B."/>
            <person name="Osman S."/>
            <person name="Markiewicz E."/>
            <person name="Oyono O.L."/>
            <person name="Patti C."/>
            <person name="Phunkhang P."/>
            <person name="Pierre F."/>
            <person name="Priest M."/>
            <person name="Raghuraman S."/>
            <person name="Rege F."/>
            <person name="Reyes R."/>
            <person name="Rise C."/>
            <person name="Rogov P."/>
            <person name="Ross K."/>
            <person name="Ryan E."/>
            <person name="Settipalli S."/>
            <person name="Shea T."/>
            <person name="Sherpa N."/>
            <person name="Shi L."/>
            <person name="Shih D."/>
            <person name="Sparrow T."/>
            <person name="Spaulding J."/>
            <person name="Stalker J."/>
            <person name="Stange-Thomann N."/>
            <person name="Stavropoulos S."/>
            <person name="Stone C."/>
            <person name="Strader C."/>
            <person name="Tesfaye S."/>
            <person name="Thomson T."/>
            <person name="Thoulutsang Y."/>
            <person name="Thoulutsang D."/>
            <person name="Topham K."/>
            <person name="Topping I."/>
            <person name="Tsamla T."/>
            <person name="Vassiliev H."/>
            <person name="Vo A."/>
            <person name="Wangchuk T."/>
            <person name="Wangdi T."/>
            <person name="Weiand M."/>
            <person name="Wilkinson J."/>
            <person name="Wilson A."/>
            <person name="Yadav S."/>
            <person name="Young G."/>
            <person name="Yu Q."/>
            <person name="Zembek L."/>
            <person name="Zhong D."/>
            <person name="Zimmer A."/>
            <person name="Zwirko Z."/>
            <person name="Jaffe D.B."/>
            <person name="Alvarez P."/>
            <person name="Brockman W."/>
            <person name="Butler J."/>
            <person name="Chin C."/>
            <person name="Gnerre S."/>
            <person name="Grabherr M."/>
            <person name="Kleber M."/>
            <person name="Mauceli E."/>
            <person name="MacCallum I."/>
        </authorList>
    </citation>
    <scope>NUCLEOTIDE SEQUENCE [LARGE SCALE GENOMIC DNA]</scope>
    <source>
        <strain evidence="15">Tucson 14030-0811.24</strain>
    </source>
</reference>
<dbReference type="EMBL" id="CH963876">
    <property type="protein sequence ID" value="EDW76790.2"/>
    <property type="molecule type" value="Genomic_DNA"/>
</dbReference>
<evidence type="ECO:0000256" key="1">
    <source>
        <dbReference type="ARBA" id="ARBA00004613"/>
    </source>
</evidence>
<evidence type="ECO:0000259" key="13">
    <source>
        <dbReference type="PROSITE" id="PS50240"/>
    </source>
</evidence>
<dbReference type="PROSITE" id="PS00135">
    <property type="entry name" value="TRYPSIN_SER"/>
    <property type="match status" value="1"/>
</dbReference>
<evidence type="ECO:0000256" key="12">
    <source>
        <dbReference type="SAM" id="SignalP"/>
    </source>
</evidence>
<keyword evidence="3 11" id="KW-0645">Protease</keyword>
<dbReference type="InParanoid" id="B4MXM1"/>
<dbReference type="CDD" id="cd00190">
    <property type="entry name" value="Tryp_SPc"/>
    <property type="match status" value="1"/>
</dbReference>
<evidence type="ECO:0000256" key="9">
    <source>
        <dbReference type="ARBA" id="ARBA00068096"/>
    </source>
</evidence>
<dbReference type="Gene3D" id="2.40.10.10">
    <property type="entry name" value="Trypsin-like serine proteases"/>
    <property type="match status" value="1"/>
</dbReference>
<dbReference type="PANTHER" id="PTHR24264:SF54">
    <property type="entry name" value="PEPTIDASE S1 DOMAIN-CONTAINING PROTEIN"/>
    <property type="match status" value="1"/>
</dbReference>
<evidence type="ECO:0000313" key="14">
    <source>
        <dbReference type="EMBL" id="EDW76790.2"/>
    </source>
</evidence>
<dbReference type="AlphaFoldDB" id="B4MXM1"/>
<dbReference type="InterPro" id="IPR033116">
    <property type="entry name" value="TRYPSIN_SER"/>
</dbReference>
<dbReference type="MEROPS" id="S01.413"/>
<dbReference type="InterPro" id="IPR009003">
    <property type="entry name" value="Peptidase_S1_PA"/>
</dbReference>
<evidence type="ECO:0000256" key="3">
    <source>
        <dbReference type="ARBA" id="ARBA00022670"/>
    </source>
</evidence>
<dbReference type="InterPro" id="IPR050127">
    <property type="entry name" value="Serine_Proteases_S1"/>
</dbReference>
<comment type="similarity">
    <text evidence="8">Belongs to the peptidase S1 family. CLIP subfamily.</text>
</comment>
<dbReference type="Proteomes" id="UP000007798">
    <property type="component" value="Unassembled WGS sequence"/>
</dbReference>
<accession>B4MXM1</accession>
<evidence type="ECO:0000256" key="11">
    <source>
        <dbReference type="RuleBase" id="RU363034"/>
    </source>
</evidence>
<dbReference type="PANTHER" id="PTHR24264">
    <property type="entry name" value="TRYPSIN-RELATED"/>
    <property type="match status" value="1"/>
</dbReference>
<dbReference type="InterPro" id="IPR022700">
    <property type="entry name" value="CLIP"/>
</dbReference>
<keyword evidence="2" id="KW-0964">Secreted</keyword>
<evidence type="ECO:0000256" key="2">
    <source>
        <dbReference type="ARBA" id="ARBA00022525"/>
    </source>
</evidence>
<dbReference type="FunFam" id="2.40.10.10:FF:000038">
    <property type="entry name" value="Serine protease"/>
    <property type="match status" value="1"/>
</dbReference>
<dbReference type="PRINTS" id="PR00722">
    <property type="entry name" value="CHYMOTRYPSIN"/>
</dbReference>
<dbReference type="InterPro" id="IPR018114">
    <property type="entry name" value="TRYPSIN_HIS"/>
</dbReference>
<dbReference type="GO" id="GO:0006508">
    <property type="term" value="P:proteolysis"/>
    <property type="evidence" value="ECO:0007669"/>
    <property type="project" value="UniProtKB-KW"/>
</dbReference>
<evidence type="ECO:0000256" key="4">
    <source>
        <dbReference type="ARBA" id="ARBA00022729"/>
    </source>
</evidence>
<dbReference type="HOGENOM" id="CLU_006842_0_3_1"/>
<dbReference type="InterPro" id="IPR043504">
    <property type="entry name" value="Peptidase_S1_PA_chymotrypsin"/>
</dbReference>
<comment type="subcellular location">
    <subcellularLocation>
        <location evidence="1">Secreted</location>
    </subcellularLocation>
</comment>
<evidence type="ECO:0000256" key="10">
    <source>
        <dbReference type="ARBA" id="ARBA00076468"/>
    </source>
</evidence>
<dbReference type="SMR" id="B4MXM1"/>
<keyword evidence="15" id="KW-1185">Reference proteome</keyword>
<evidence type="ECO:0000313" key="15">
    <source>
        <dbReference type="Proteomes" id="UP000007798"/>
    </source>
</evidence>
<evidence type="ECO:0000256" key="8">
    <source>
        <dbReference type="ARBA" id="ARBA00024195"/>
    </source>
</evidence>
<feature type="chain" id="PRO_5006458114" description="Phenoloxidase-activating factor 2" evidence="12">
    <location>
        <begin position="22"/>
        <end position="412"/>
    </location>
</feature>
<dbReference type="PROSITE" id="PS50240">
    <property type="entry name" value="TRYPSIN_DOM"/>
    <property type="match status" value="1"/>
</dbReference>
<keyword evidence="4 12" id="KW-0732">Signal</keyword>
<protein>
    <recommendedName>
        <fullName evidence="9">Phenoloxidase-activating factor 2</fullName>
    </recommendedName>
    <alternativeName>
        <fullName evidence="10">Prophenoloxidase-activating factor II</fullName>
    </alternativeName>
</protein>
<dbReference type="InterPro" id="IPR001254">
    <property type="entry name" value="Trypsin_dom"/>
</dbReference>
<keyword evidence="6 11" id="KW-0720">Serine protease</keyword>
<dbReference type="InterPro" id="IPR001314">
    <property type="entry name" value="Peptidase_S1A"/>
</dbReference>
<dbReference type="SUPFAM" id="SSF50494">
    <property type="entry name" value="Trypsin-like serine proteases"/>
    <property type="match status" value="1"/>
</dbReference>
<dbReference type="eggNOG" id="KOG3627">
    <property type="taxonomic scope" value="Eukaryota"/>
</dbReference>
<feature type="domain" description="Peptidase S1" evidence="13">
    <location>
        <begin position="178"/>
        <end position="411"/>
    </location>
</feature>